<evidence type="ECO:0008006" key="4">
    <source>
        <dbReference type="Google" id="ProtNLM"/>
    </source>
</evidence>
<dbReference type="PANTHER" id="PTHR36156">
    <property type="entry name" value="SLR2101 PROTEIN"/>
    <property type="match status" value="1"/>
</dbReference>
<dbReference type="InterPro" id="IPR011051">
    <property type="entry name" value="RmlC_Cupin_sf"/>
</dbReference>
<evidence type="ECO:0000256" key="1">
    <source>
        <dbReference type="SAM" id="MobiDB-lite"/>
    </source>
</evidence>
<dbReference type="InterPro" id="IPR014710">
    <property type="entry name" value="RmlC-like_jellyroll"/>
</dbReference>
<sequence length="144" mass="15236">MADSPLPNPNRYITDNAEDGSSLFSTVLDESLPVVNNLGGALVRLGYAADPSPAVLTHATDLDRYQTALNRCPPPLVPVGGGTHVWYIDTPPEGESPMHRTASLDFVVVVAGEVELTLSSGEQRRLKPGRTGHPAVDSTPVAQP</sequence>
<reference evidence="2 3" key="1">
    <citation type="submission" date="2018-02" db="EMBL/GenBank/DDBJ databases">
        <title>The genomes of Aspergillus section Nigri reveals drivers in fungal speciation.</title>
        <authorList>
            <consortium name="DOE Joint Genome Institute"/>
            <person name="Vesth T.C."/>
            <person name="Nybo J."/>
            <person name="Theobald S."/>
            <person name="Brandl J."/>
            <person name="Frisvad J.C."/>
            <person name="Nielsen K.F."/>
            <person name="Lyhne E.K."/>
            <person name="Kogle M.E."/>
            <person name="Kuo A."/>
            <person name="Riley R."/>
            <person name="Clum A."/>
            <person name="Nolan M."/>
            <person name="Lipzen A."/>
            <person name="Salamov A."/>
            <person name="Henrissat B."/>
            <person name="Wiebenga A."/>
            <person name="De vries R.P."/>
            <person name="Grigoriev I.V."/>
            <person name="Mortensen U.H."/>
            <person name="Andersen M.R."/>
            <person name="Baker S.E."/>
        </authorList>
    </citation>
    <scope>NUCLEOTIDE SEQUENCE [LARGE SCALE GENOMIC DNA]</scope>
    <source>
        <strain evidence="2 3">CBS 707.79</strain>
    </source>
</reference>
<proteinExistence type="predicted"/>
<evidence type="ECO:0000313" key="2">
    <source>
        <dbReference type="EMBL" id="PYH89969.1"/>
    </source>
</evidence>
<dbReference type="AlphaFoldDB" id="A0A319CYY1"/>
<dbReference type="VEuPathDB" id="FungiDB:BO71DRAFT_412967"/>
<evidence type="ECO:0000313" key="3">
    <source>
        <dbReference type="Proteomes" id="UP000247810"/>
    </source>
</evidence>
<accession>A0A319CYY1</accession>
<name>A0A319CYY1_9EURO</name>
<organism evidence="2 3">
    <name type="scientific">Aspergillus ellipticus CBS 707.79</name>
    <dbReference type="NCBI Taxonomy" id="1448320"/>
    <lineage>
        <taxon>Eukaryota</taxon>
        <taxon>Fungi</taxon>
        <taxon>Dikarya</taxon>
        <taxon>Ascomycota</taxon>
        <taxon>Pezizomycotina</taxon>
        <taxon>Eurotiomycetes</taxon>
        <taxon>Eurotiomycetidae</taxon>
        <taxon>Eurotiales</taxon>
        <taxon>Aspergillaceae</taxon>
        <taxon>Aspergillus</taxon>
        <taxon>Aspergillus subgen. Circumdati</taxon>
    </lineage>
</organism>
<gene>
    <name evidence="2" type="ORF">BO71DRAFT_412967</name>
</gene>
<dbReference type="SUPFAM" id="SSF51182">
    <property type="entry name" value="RmlC-like cupins"/>
    <property type="match status" value="1"/>
</dbReference>
<keyword evidence="3" id="KW-1185">Reference proteome</keyword>
<protein>
    <recommendedName>
        <fullName evidence="4">Cupin 2 conserved barrel domain-containing protein</fullName>
    </recommendedName>
</protein>
<dbReference type="STRING" id="1448320.A0A319CYY1"/>
<dbReference type="PANTHER" id="PTHR36156:SF3">
    <property type="entry name" value="CUPIN 2 CONSERVED BARREL DOMAIN-CONTAINING PROTEIN"/>
    <property type="match status" value="1"/>
</dbReference>
<dbReference type="EMBL" id="KZ826004">
    <property type="protein sequence ID" value="PYH89969.1"/>
    <property type="molecule type" value="Genomic_DNA"/>
</dbReference>
<dbReference type="InterPro" id="IPR047142">
    <property type="entry name" value="OryJ/VirC-like"/>
</dbReference>
<dbReference type="OrthoDB" id="5840532at2759"/>
<dbReference type="Proteomes" id="UP000247810">
    <property type="component" value="Unassembled WGS sequence"/>
</dbReference>
<dbReference type="Gene3D" id="2.60.120.10">
    <property type="entry name" value="Jelly Rolls"/>
    <property type="match status" value="1"/>
</dbReference>
<feature type="region of interest" description="Disordered" evidence="1">
    <location>
        <begin position="123"/>
        <end position="144"/>
    </location>
</feature>